<keyword evidence="4" id="KW-0274">FAD</keyword>
<dbReference type="InterPro" id="IPR036318">
    <property type="entry name" value="FAD-bd_PCMH-like_sf"/>
</dbReference>
<evidence type="ECO:0000256" key="3">
    <source>
        <dbReference type="ARBA" id="ARBA00022630"/>
    </source>
</evidence>
<feature type="domain" description="FAD-binding PCMH-type" evidence="6">
    <location>
        <begin position="1"/>
        <end position="121"/>
    </location>
</feature>
<dbReference type="InterPro" id="IPR016166">
    <property type="entry name" value="FAD-bd_PCMH"/>
</dbReference>
<accession>A0ABP9NS96</accession>
<sequence>MVDLSEIRHVTVDPAARRARCGGGCTWADVDAATQQHGLAVTGGMVSHTGIGGLTLGGGVGWLMHRHGLVVDNLVAAEVVLADGRIVRTSAERLPDLFWAVRGGGGNFGVVTEFEYRLHPVGPEVHLAFLFWPQDQMEAALKLSRDTARRLPPDSAGIPFALNAPPAPFVPEELHGALGCAFLVAGFGTAEEHAALVEPIVQALPPAVRFVTPMPYTALQQMFDEAPFAWGVQAYTRGLYFDRFSDDAISVLAEHLPRKSSPLTAVPMFLFTGACAEVGDDDTAFGGSRSAECMLVIDVIATDAETLAADRTWARTMWDALRPLATNTGSYVNALAEQDDDRIRDSYGRGKYERLAEIKAIYDPGNLFHRNANIKPA</sequence>
<name>A0ABP9NS96_9PSEU</name>
<comment type="similarity">
    <text evidence="2">Belongs to the oxygen-dependent FAD-linked oxidoreductase family.</text>
</comment>
<organism evidence="7 8">
    <name type="scientific">Pseudonocardia adelaidensis</name>
    <dbReference type="NCBI Taxonomy" id="648754"/>
    <lineage>
        <taxon>Bacteria</taxon>
        <taxon>Bacillati</taxon>
        <taxon>Actinomycetota</taxon>
        <taxon>Actinomycetes</taxon>
        <taxon>Pseudonocardiales</taxon>
        <taxon>Pseudonocardiaceae</taxon>
        <taxon>Pseudonocardia</taxon>
    </lineage>
</organism>
<evidence type="ECO:0000256" key="5">
    <source>
        <dbReference type="ARBA" id="ARBA00023002"/>
    </source>
</evidence>
<comment type="caution">
    <text evidence="7">The sequence shown here is derived from an EMBL/GenBank/DDBJ whole genome shotgun (WGS) entry which is preliminary data.</text>
</comment>
<dbReference type="InterPro" id="IPR012951">
    <property type="entry name" value="BBE"/>
</dbReference>
<dbReference type="PANTHER" id="PTHR42973:SF39">
    <property type="entry name" value="FAD-BINDING PCMH-TYPE DOMAIN-CONTAINING PROTEIN"/>
    <property type="match status" value="1"/>
</dbReference>
<evidence type="ECO:0000256" key="4">
    <source>
        <dbReference type="ARBA" id="ARBA00022827"/>
    </source>
</evidence>
<dbReference type="InterPro" id="IPR016169">
    <property type="entry name" value="FAD-bd_PCMH_sub2"/>
</dbReference>
<dbReference type="Pfam" id="PF08031">
    <property type="entry name" value="BBE"/>
    <property type="match status" value="1"/>
</dbReference>
<keyword evidence="5" id="KW-0560">Oxidoreductase</keyword>
<dbReference type="InterPro" id="IPR006094">
    <property type="entry name" value="Oxid_FAD_bind_N"/>
</dbReference>
<evidence type="ECO:0000256" key="2">
    <source>
        <dbReference type="ARBA" id="ARBA00005466"/>
    </source>
</evidence>
<comment type="cofactor">
    <cofactor evidence="1">
        <name>FAD</name>
        <dbReference type="ChEBI" id="CHEBI:57692"/>
    </cofactor>
</comment>
<evidence type="ECO:0000256" key="1">
    <source>
        <dbReference type="ARBA" id="ARBA00001974"/>
    </source>
</evidence>
<dbReference type="InterPro" id="IPR050416">
    <property type="entry name" value="FAD-linked_Oxidoreductase"/>
</dbReference>
<dbReference type="Gene3D" id="3.30.465.10">
    <property type="match status" value="1"/>
</dbReference>
<proteinExistence type="inferred from homology"/>
<protein>
    <submittedName>
        <fullName evidence="7">FAD-binding oxidoreductase</fullName>
    </submittedName>
</protein>
<gene>
    <name evidence="7" type="ORF">GCM10023320_41710</name>
</gene>
<dbReference type="PROSITE" id="PS51387">
    <property type="entry name" value="FAD_PCMH"/>
    <property type="match status" value="1"/>
</dbReference>
<keyword evidence="8" id="KW-1185">Reference proteome</keyword>
<dbReference type="PANTHER" id="PTHR42973">
    <property type="entry name" value="BINDING OXIDOREDUCTASE, PUTATIVE (AFU_ORTHOLOGUE AFUA_1G17690)-RELATED"/>
    <property type="match status" value="1"/>
</dbReference>
<keyword evidence="3" id="KW-0285">Flavoprotein</keyword>
<dbReference type="RefSeq" id="WP_345606899.1">
    <property type="nucleotide sequence ID" value="NZ_BAABJO010000015.1"/>
</dbReference>
<reference evidence="8" key="1">
    <citation type="journal article" date="2019" name="Int. J. Syst. Evol. Microbiol.">
        <title>The Global Catalogue of Microorganisms (GCM) 10K type strain sequencing project: providing services to taxonomists for standard genome sequencing and annotation.</title>
        <authorList>
            <consortium name="The Broad Institute Genomics Platform"/>
            <consortium name="The Broad Institute Genome Sequencing Center for Infectious Disease"/>
            <person name="Wu L."/>
            <person name="Ma J."/>
        </authorList>
    </citation>
    <scope>NUCLEOTIDE SEQUENCE [LARGE SCALE GENOMIC DNA]</scope>
    <source>
        <strain evidence="8">JCM 18302</strain>
    </source>
</reference>
<dbReference type="Gene3D" id="3.40.462.20">
    <property type="match status" value="1"/>
</dbReference>
<dbReference type="Proteomes" id="UP001500804">
    <property type="component" value="Unassembled WGS sequence"/>
</dbReference>
<dbReference type="SUPFAM" id="SSF56176">
    <property type="entry name" value="FAD-binding/transporter-associated domain-like"/>
    <property type="match status" value="1"/>
</dbReference>
<dbReference type="Pfam" id="PF01565">
    <property type="entry name" value="FAD_binding_4"/>
    <property type="match status" value="1"/>
</dbReference>
<dbReference type="EMBL" id="BAABJO010000015">
    <property type="protein sequence ID" value="GAA5126202.1"/>
    <property type="molecule type" value="Genomic_DNA"/>
</dbReference>
<evidence type="ECO:0000313" key="8">
    <source>
        <dbReference type="Proteomes" id="UP001500804"/>
    </source>
</evidence>
<evidence type="ECO:0000259" key="6">
    <source>
        <dbReference type="PROSITE" id="PS51387"/>
    </source>
</evidence>
<evidence type="ECO:0000313" key="7">
    <source>
        <dbReference type="EMBL" id="GAA5126202.1"/>
    </source>
</evidence>